<sequence length="181" mass="20422">MEWLKQLLRSIIDLIPRISLVSPDESGVRITLGKRFRSTPPGWYLYWPVIQRVRKITVTPQIVDIRSQSVLTRSGRSFCCGGAVKYRIKDAVAAILKVQDYDQTLQALCLGIISRYFADKDDDDGYSDLEEYVLRGVKESARGWGLDILAVYITDIGPTQNIRLLTDITNTTVIPVIGSEE</sequence>
<dbReference type="InterPro" id="IPR043202">
    <property type="entry name" value="Band-7_stomatin-like"/>
</dbReference>
<organism evidence="3">
    <name type="scientific">marine sediment metagenome</name>
    <dbReference type="NCBI Taxonomy" id="412755"/>
    <lineage>
        <taxon>unclassified sequences</taxon>
        <taxon>metagenomes</taxon>
        <taxon>ecological metagenomes</taxon>
    </lineage>
</organism>
<protein>
    <recommendedName>
        <fullName evidence="2">Band 7 domain-containing protein</fullName>
    </recommendedName>
</protein>
<comment type="similarity">
    <text evidence="1">Belongs to the band 7/mec-2 family.</text>
</comment>
<reference evidence="3" key="1">
    <citation type="journal article" date="2015" name="Nature">
        <title>Complex archaea that bridge the gap between prokaryotes and eukaryotes.</title>
        <authorList>
            <person name="Spang A."/>
            <person name="Saw J.H."/>
            <person name="Jorgensen S.L."/>
            <person name="Zaremba-Niedzwiedzka K."/>
            <person name="Martijn J."/>
            <person name="Lind A.E."/>
            <person name="van Eijk R."/>
            <person name="Schleper C."/>
            <person name="Guy L."/>
            <person name="Ettema T.J."/>
        </authorList>
    </citation>
    <scope>NUCLEOTIDE SEQUENCE</scope>
</reference>
<dbReference type="SUPFAM" id="SSF117892">
    <property type="entry name" value="Band 7/SPFH domain"/>
    <property type="match status" value="1"/>
</dbReference>
<dbReference type="AlphaFoldDB" id="A0A0F9BCK7"/>
<evidence type="ECO:0000313" key="3">
    <source>
        <dbReference type="EMBL" id="KKL19450.1"/>
    </source>
</evidence>
<comment type="caution">
    <text evidence="3">The sequence shown here is derived from an EMBL/GenBank/DDBJ whole genome shotgun (WGS) entry which is preliminary data.</text>
</comment>
<proteinExistence type="inferred from homology"/>
<dbReference type="GO" id="GO:0005886">
    <property type="term" value="C:plasma membrane"/>
    <property type="evidence" value="ECO:0007669"/>
    <property type="project" value="InterPro"/>
</dbReference>
<dbReference type="SMART" id="SM00244">
    <property type="entry name" value="PHB"/>
    <property type="match status" value="1"/>
</dbReference>
<dbReference type="InterPro" id="IPR001107">
    <property type="entry name" value="Band_7"/>
</dbReference>
<dbReference type="PANTHER" id="PTHR10264">
    <property type="entry name" value="BAND 7 PROTEIN-RELATED"/>
    <property type="match status" value="1"/>
</dbReference>
<accession>A0A0F9BCK7</accession>
<evidence type="ECO:0000259" key="2">
    <source>
        <dbReference type="SMART" id="SM00244"/>
    </source>
</evidence>
<dbReference type="Pfam" id="PF01145">
    <property type="entry name" value="Band_7"/>
    <property type="match status" value="1"/>
</dbReference>
<feature type="domain" description="Band 7" evidence="2">
    <location>
        <begin position="16"/>
        <end position="170"/>
    </location>
</feature>
<evidence type="ECO:0000256" key="1">
    <source>
        <dbReference type="ARBA" id="ARBA00008164"/>
    </source>
</evidence>
<dbReference type="Gene3D" id="3.30.479.30">
    <property type="entry name" value="Band 7 domain"/>
    <property type="match status" value="1"/>
</dbReference>
<name>A0A0F9BCK7_9ZZZZ</name>
<dbReference type="InterPro" id="IPR036013">
    <property type="entry name" value="Band_7/SPFH_dom_sf"/>
</dbReference>
<dbReference type="PANTHER" id="PTHR10264:SF19">
    <property type="entry name" value="AT06885P-RELATED"/>
    <property type="match status" value="1"/>
</dbReference>
<dbReference type="EMBL" id="LAZR01038482">
    <property type="protein sequence ID" value="KKL19450.1"/>
    <property type="molecule type" value="Genomic_DNA"/>
</dbReference>
<gene>
    <name evidence="3" type="ORF">LCGC14_2465300</name>
</gene>